<proteinExistence type="predicted"/>
<dbReference type="Pfam" id="PF00550">
    <property type="entry name" value="PP-binding"/>
    <property type="match status" value="1"/>
</dbReference>
<feature type="domain" description="Carrier" evidence="1">
    <location>
        <begin position="7"/>
        <end position="68"/>
    </location>
</feature>
<dbReference type="InterPro" id="IPR009081">
    <property type="entry name" value="PP-bd_ACP"/>
</dbReference>
<evidence type="ECO:0000313" key="2">
    <source>
        <dbReference type="EMBL" id="OMG56089.1"/>
    </source>
</evidence>
<dbReference type="SUPFAM" id="SSF47336">
    <property type="entry name" value="ACP-like"/>
    <property type="match status" value="1"/>
</dbReference>
<dbReference type="OrthoDB" id="7063706at2"/>
<dbReference type="EMBL" id="MTHD01000001">
    <property type="protein sequence ID" value="OMG56089.1"/>
    <property type="molecule type" value="Genomic_DNA"/>
</dbReference>
<protein>
    <submittedName>
        <fullName evidence="2">Phosphopantetheine-binding protein</fullName>
    </submittedName>
</protein>
<organism evidence="2 3">
    <name type="scientific">Azonexus hydrophilus</name>
    <dbReference type="NCBI Taxonomy" id="418702"/>
    <lineage>
        <taxon>Bacteria</taxon>
        <taxon>Pseudomonadati</taxon>
        <taxon>Pseudomonadota</taxon>
        <taxon>Betaproteobacteria</taxon>
        <taxon>Rhodocyclales</taxon>
        <taxon>Azonexaceae</taxon>
        <taxon>Azonexus</taxon>
    </lineage>
</organism>
<gene>
    <name evidence="2" type="ORF">BJN45_00135</name>
</gene>
<evidence type="ECO:0000259" key="1">
    <source>
        <dbReference type="Pfam" id="PF00550"/>
    </source>
</evidence>
<reference evidence="2 3" key="1">
    <citation type="submission" date="2016-10" db="EMBL/GenBank/DDBJ databases">
        <title>Alkaliphiles isolated from bioreactors.</title>
        <authorList>
            <person name="Salah Z."/>
            <person name="Rout S.P."/>
            <person name="Humphreys P.N."/>
        </authorList>
    </citation>
    <scope>NUCLEOTIDE SEQUENCE [LARGE SCALE GENOMIC DNA]</scope>
    <source>
        <strain evidence="2 3">ZS02</strain>
    </source>
</reference>
<dbReference type="AlphaFoldDB" id="A0A1R1IBZ6"/>
<accession>A0A1R1IBZ6</accession>
<sequence>MDCIGLIREFLEDRLGVAPERVVPAALLGELGVDSLMMLELMFEFEDRFGIKLSSDLKTPKTVGELVTLMDGLIAEQKS</sequence>
<evidence type="ECO:0000313" key="3">
    <source>
        <dbReference type="Proteomes" id="UP000187526"/>
    </source>
</evidence>
<keyword evidence="3" id="KW-1185">Reference proteome</keyword>
<dbReference type="Proteomes" id="UP000187526">
    <property type="component" value="Unassembled WGS sequence"/>
</dbReference>
<name>A0A1R1IBZ6_9RHOO</name>
<dbReference type="STRING" id="418702.BJN45_00135"/>
<comment type="caution">
    <text evidence="2">The sequence shown here is derived from an EMBL/GenBank/DDBJ whole genome shotgun (WGS) entry which is preliminary data.</text>
</comment>
<dbReference type="Gene3D" id="1.10.1200.10">
    <property type="entry name" value="ACP-like"/>
    <property type="match status" value="1"/>
</dbReference>
<dbReference type="InterPro" id="IPR036736">
    <property type="entry name" value="ACP-like_sf"/>
</dbReference>